<dbReference type="Proteomes" id="UP000794436">
    <property type="component" value="Unassembled WGS sequence"/>
</dbReference>
<protein>
    <recommendedName>
        <fullName evidence="4">Mannosylglycerate hydrolase MGH1-like glycoside hydrolase domain-containing protein</fullName>
    </recommendedName>
</protein>
<evidence type="ECO:0000313" key="6">
    <source>
        <dbReference type="Proteomes" id="UP000794436"/>
    </source>
</evidence>
<keyword evidence="6" id="KW-1185">Reference proteome</keyword>
<keyword evidence="2" id="KW-0812">Transmembrane</keyword>
<evidence type="ECO:0000259" key="4">
    <source>
        <dbReference type="Pfam" id="PF22422"/>
    </source>
</evidence>
<keyword evidence="2" id="KW-1133">Transmembrane helix</keyword>
<proteinExistence type="predicted"/>
<dbReference type="GO" id="GO:0005975">
    <property type="term" value="P:carbohydrate metabolic process"/>
    <property type="evidence" value="ECO:0007669"/>
    <property type="project" value="InterPro"/>
</dbReference>
<sequence length="699" mass="76304">MDGQRRMRLTRVTAALALVCGSIDAQLDVHSLPLIALEANAPTCDENVLKIQAFTTLYRNVDPDFGAVGQGNSSTAGFQYLKTADALLAAQAIAHIDFTLAAAQFRHILVQQRGNGQLPLLVYGPTVDAKLKWIDSKETFYPGPAFWPSEDLTMGGLEAGESSDETELAIKRYPASSVIAPPIAADVAWQLYRLSPYEAAMGVAGHTADAVKFLCDVYEPLKRLHDNLLAARSSHNNTNATMSLLASHHPWETFSAFSSHWKTPLAALKHMDGYDTFVSEIPASAKTRFAAGATLIPSEADPIKDYLEPLVFLAHCQQNSSALSVWSANPPCPFAVHDVEFNSLVLRSTDALASITEVLLERSSICSDFRLEREDLFDNLRELIAQADGLRDAIVGSDHVKGLWNDTTELFDDADQSSPDMIPSLRDALPAYTIDLSETHKLGVLSHFLSSTSTSHFFCSQFPAQFLPCRQSDQSSPSVVLTHYNSFLQRAFVKNELPGLATYLRNMTRNLVCSSINSTDPVPASGVVISTAYNATTGAALPVFEDGYAESSLAAALLLNILLPAVMIPPSPDTPPIDHRMLTVIMCVELVVAFGVALGCVFFSVYFVANRPREKRSRSDASRDRRKRETTTRVSQPDSQDSQDIDFSSSAGSSYDLEEGLLSDEEDAAYGSFERERMDHESSGTWKAVTDALASISPW</sequence>
<dbReference type="EMBL" id="SPLM01000144">
    <property type="protein sequence ID" value="TMW57449.1"/>
    <property type="molecule type" value="Genomic_DNA"/>
</dbReference>
<evidence type="ECO:0000256" key="2">
    <source>
        <dbReference type="SAM" id="Phobius"/>
    </source>
</evidence>
<organism evidence="5 6">
    <name type="scientific">Pythium oligandrum</name>
    <name type="common">Mycoparasitic fungus</name>
    <dbReference type="NCBI Taxonomy" id="41045"/>
    <lineage>
        <taxon>Eukaryota</taxon>
        <taxon>Sar</taxon>
        <taxon>Stramenopiles</taxon>
        <taxon>Oomycota</taxon>
        <taxon>Peronosporomycetes</taxon>
        <taxon>Pythiales</taxon>
        <taxon>Pythiaceae</taxon>
        <taxon>Pythium</taxon>
    </lineage>
</organism>
<feature type="transmembrane region" description="Helical" evidence="2">
    <location>
        <begin position="581"/>
        <end position="609"/>
    </location>
</feature>
<dbReference type="Gene3D" id="1.50.10.10">
    <property type="match status" value="1"/>
</dbReference>
<feature type="compositionally biased region" description="Basic and acidic residues" evidence="1">
    <location>
        <begin position="617"/>
        <end position="631"/>
    </location>
</feature>
<gene>
    <name evidence="5" type="ORF">Poli38472_003374</name>
</gene>
<comment type="caution">
    <text evidence="5">The sequence shown here is derived from an EMBL/GenBank/DDBJ whole genome shotgun (WGS) entry which is preliminary data.</text>
</comment>
<evidence type="ECO:0000313" key="5">
    <source>
        <dbReference type="EMBL" id="TMW57449.1"/>
    </source>
</evidence>
<dbReference type="OrthoDB" id="113991at2759"/>
<dbReference type="InterPro" id="IPR054491">
    <property type="entry name" value="MGH1-like_GH"/>
</dbReference>
<dbReference type="AlphaFoldDB" id="A0A8K1FE03"/>
<dbReference type="InterPro" id="IPR012341">
    <property type="entry name" value="6hp_glycosidase-like_sf"/>
</dbReference>
<feature type="signal peptide" evidence="3">
    <location>
        <begin position="1"/>
        <end position="25"/>
    </location>
</feature>
<feature type="compositionally biased region" description="Low complexity" evidence="1">
    <location>
        <begin position="635"/>
        <end position="655"/>
    </location>
</feature>
<keyword evidence="3" id="KW-0732">Signal</keyword>
<keyword evidence="2" id="KW-0472">Membrane</keyword>
<accession>A0A8K1FE03</accession>
<feature type="chain" id="PRO_5035465223" description="Mannosylglycerate hydrolase MGH1-like glycoside hydrolase domain-containing protein" evidence="3">
    <location>
        <begin position="26"/>
        <end position="699"/>
    </location>
</feature>
<name>A0A8K1FE03_PYTOL</name>
<feature type="domain" description="Mannosylglycerate hydrolase MGH1-like glycoside hydrolase" evidence="4">
    <location>
        <begin position="84"/>
        <end position="423"/>
    </location>
</feature>
<reference evidence="5" key="1">
    <citation type="submission" date="2019-03" db="EMBL/GenBank/DDBJ databases">
        <title>Long read genome sequence of the mycoparasitic Pythium oligandrum ATCC 38472 isolated from sugarbeet rhizosphere.</title>
        <authorList>
            <person name="Gaulin E."/>
        </authorList>
    </citation>
    <scope>NUCLEOTIDE SEQUENCE</scope>
    <source>
        <strain evidence="5">ATCC 38472_TT</strain>
    </source>
</reference>
<evidence type="ECO:0000256" key="1">
    <source>
        <dbReference type="SAM" id="MobiDB-lite"/>
    </source>
</evidence>
<evidence type="ECO:0000256" key="3">
    <source>
        <dbReference type="SAM" id="SignalP"/>
    </source>
</evidence>
<feature type="region of interest" description="Disordered" evidence="1">
    <location>
        <begin position="616"/>
        <end position="662"/>
    </location>
</feature>
<dbReference type="Pfam" id="PF22422">
    <property type="entry name" value="MGH1-like_GH"/>
    <property type="match status" value="1"/>
</dbReference>